<name>A0A0G4H9J3_9ALVE</name>
<evidence type="ECO:0000256" key="3">
    <source>
        <dbReference type="SAM" id="Phobius"/>
    </source>
</evidence>
<feature type="region of interest" description="Disordered" evidence="2">
    <location>
        <begin position="37"/>
        <end position="65"/>
    </location>
</feature>
<keyword evidence="3" id="KW-0472">Membrane</keyword>
<dbReference type="AlphaFoldDB" id="A0A0G4H9J3"/>
<feature type="transmembrane region" description="Helical" evidence="3">
    <location>
        <begin position="995"/>
        <end position="1017"/>
    </location>
</feature>
<feature type="signal peptide" evidence="4">
    <location>
        <begin position="1"/>
        <end position="16"/>
    </location>
</feature>
<feature type="region of interest" description="Disordered" evidence="2">
    <location>
        <begin position="183"/>
        <end position="206"/>
    </location>
</feature>
<feature type="compositionally biased region" description="Basic and acidic residues" evidence="2">
    <location>
        <begin position="45"/>
        <end position="65"/>
    </location>
</feature>
<reference evidence="5" key="1">
    <citation type="submission" date="2014-11" db="EMBL/GenBank/DDBJ databases">
        <authorList>
            <person name="Otto D Thomas"/>
            <person name="Naeem Raeece"/>
        </authorList>
    </citation>
    <scope>NUCLEOTIDE SEQUENCE</scope>
</reference>
<evidence type="ECO:0000256" key="1">
    <source>
        <dbReference type="SAM" id="Coils"/>
    </source>
</evidence>
<dbReference type="EMBL" id="CDMZ01002048">
    <property type="protein sequence ID" value="CEM40489.1"/>
    <property type="molecule type" value="Genomic_DNA"/>
</dbReference>
<keyword evidence="3" id="KW-0812">Transmembrane</keyword>
<proteinExistence type="predicted"/>
<feature type="chain" id="PRO_5005191726" evidence="4">
    <location>
        <begin position="17"/>
        <end position="1123"/>
    </location>
</feature>
<feature type="transmembrane region" description="Helical" evidence="3">
    <location>
        <begin position="939"/>
        <end position="958"/>
    </location>
</feature>
<keyword evidence="3" id="KW-1133">Transmembrane helix</keyword>
<organism evidence="5">
    <name type="scientific">Chromera velia CCMP2878</name>
    <dbReference type="NCBI Taxonomy" id="1169474"/>
    <lineage>
        <taxon>Eukaryota</taxon>
        <taxon>Sar</taxon>
        <taxon>Alveolata</taxon>
        <taxon>Colpodellida</taxon>
        <taxon>Chromeraceae</taxon>
        <taxon>Chromera</taxon>
    </lineage>
</organism>
<dbReference type="VEuPathDB" id="CryptoDB:Cvel_25344"/>
<sequence length="1123" mass="125294">MWGVFWVLTFLRGVSALSRASFVSLGEKGSVWRRARPRLHQAKTGPEKEGVSDVPAREDERETANRLRKRQKVEIRLRELREEIERDERELERQKEAARVRDEREKAKEMEAYLDLCKTLPVPALIRLLSDRLASGKLGEGFFDQLERSEGKEEEGDALSLSEEDRKALKLLRSALASLTDRIKAPPLEEPSEGGGEGSVEGNSRPLYGAGGRRVFKREYGLESSVGGLSVPSRVRLSPLRDLPEDQKSYSLAVRQRAELARKWAASPRVFSSDEGLLLDESEEGEEKDREIAVSKFRDGKLGRILNVFSAVVPRSAASPPSLLSRDGVRLPVLGLPPYLRRCATKMCMARGAEREGLPVWIKLQLLLFDWFGIVTPAARAQIRPWRLNAAAVKTAEKLLDRNGFRVVDRACFAEGVRFRGEILVPKDRDARVTKNRWRRFGKREGEERATLIDSCPPVSYGYDGPVNVTEWEQMKSPWEFLPPDWESVDGLFEEYCLDSLEAPVLCRRLLLDSLQRDGDEGGDYLEFFVLPEGDARRKQGWAVEIAENLRRLFLGWRSFARYILSDLYSHRWSEEEMVADLLGEHPERWDDELMNLFGQRIQTAREPPLFARDACVLAVDRRNLGVGRLPGGGGETERERGKEADEKRMNEAGGEVGVGLEGFGIGVLSWISFVLCEFGGSLSSCRENPFFTELFGENPKEAVSLCLTSCAVFFTCTLVPRLLALNQLLAFSDFIPDRYVENFPAEMQTRERAFEKIEVSASTNHTAAEGVDETQKTASERVSALTEEWRFVQSGRGGPEHEQWVKDPNRQMKWELKPVFFPFSPVAFAPELLPLQGVTAEPEYLYNPNGVCLVYSLISWVLALVFLQLGISLSDPTDPSSGHPFLPVYVTEASQIVNLAIKMKAEGGEADDWALFLGAFGDIEESAGSLDQIPVSPVFLGAWQALVALALSALPLGRTAGRQVVECCGVTWLIPATVAAVALTVMVAPQAVHSAALIALHCFASFLLVPPACAVAKEITASSQPLELLEGDPLTEDPPGDLSMEKRTALQKDVYECSPTFLWRENPRAALLALFCIGFSLLVLLPFGPSVLANRFARLITRLFESGITDMPTTEPEDWTIE</sequence>
<feature type="coiled-coil region" evidence="1">
    <location>
        <begin position="70"/>
        <end position="101"/>
    </location>
</feature>
<evidence type="ECO:0000256" key="4">
    <source>
        <dbReference type="SAM" id="SignalP"/>
    </source>
</evidence>
<accession>A0A0G4H9J3</accession>
<keyword evidence="1" id="KW-0175">Coiled coil</keyword>
<gene>
    <name evidence="5" type="ORF">Cvel_25344</name>
</gene>
<keyword evidence="4" id="KW-0732">Signal</keyword>
<protein>
    <submittedName>
        <fullName evidence="5">Uncharacterized protein</fullName>
    </submittedName>
</protein>
<feature type="transmembrane region" description="Helical" evidence="3">
    <location>
        <begin position="1070"/>
        <end position="1089"/>
    </location>
</feature>
<feature type="transmembrane region" description="Helical" evidence="3">
    <location>
        <begin position="970"/>
        <end position="989"/>
    </location>
</feature>
<evidence type="ECO:0000313" key="5">
    <source>
        <dbReference type="EMBL" id="CEM40489.1"/>
    </source>
</evidence>
<evidence type="ECO:0000256" key="2">
    <source>
        <dbReference type="SAM" id="MobiDB-lite"/>
    </source>
</evidence>